<reference evidence="2 3" key="1">
    <citation type="submission" date="2018-10" db="EMBL/GenBank/DDBJ databases">
        <title>The genome of Streptomyces dangxiongensis Z022.</title>
        <authorList>
            <person name="Zhang B."/>
        </authorList>
    </citation>
    <scope>NUCLEOTIDE SEQUENCE [LARGE SCALE GENOMIC DNA]</scope>
    <source>
        <strain evidence="2 3">Z022</strain>
    </source>
</reference>
<dbReference type="Proteomes" id="UP000268329">
    <property type="component" value="Chromosome"/>
</dbReference>
<evidence type="ECO:0000313" key="2">
    <source>
        <dbReference type="EMBL" id="AYN41384.1"/>
    </source>
</evidence>
<name>A0A3G2JGI7_9ACTN</name>
<keyword evidence="3" id="KW-1185">Reference proteome</keyword>
<feature type="region of interest" description="Disordered" evidence="1">
    <location>
        <begin position="17"/>
        <end position="73"/>
    </location>
</feature>
<evidence type="ECO:0000256" key="1">
    <source>
        <dbReference type="SAM" id="MobiDB-lite"/>
    </source>
</evidence>
<feature type="compositionally biased region" description="Pro residues" evidence="1">
    <location>
        <begin position="55"/>
        <end position="73"/>
    </location>
</feature>
<dbReference type="EMBL" id="CP033073">
    <property type="protein sequence ID" value="AYN41384.1"/>
    <property type="molecule type" value="Genomic_DNA"/>
</dbReference>
<proteinExistence type="predicted"/>
<sequence length="73" mass="8209">MREQSFELRENRLDRHLANLHELTGGTLQRNPPGGSPRTLSRAPRPRSRATARAAPPPRRQPVPPPCRTAPRT</sequence>
<dbReference type="OrthoDB" id="4334699at2"/>
<dbReference type="AlphaFoldDB" id="A0A3G2JGI7"/>
<gene>
    <name evidence="2" type="ORF">D9753_23680</name>
</gene>
<organism evidence="2 3">
    <name type="scientific">Streptomyces dangxiongensis</name>
    <dbReference type="NCBI Taxonomy" id="1442032"/>
    <lineage>
        <taxon>Bacteria</taxon>
        <taxon>Bacillati</taxon>
        <taxon>Actinomycetota</taxon>
        <taxon>Actinomycetes</taxon>
        <taxon>Kitasatosporales</taxon>
        <taxon>Streptomycetaceae</taxon>
        <taxon>Streptomyces</taxon>
    </lineage>
</organism>
<accession>A0A3G2JGI7</accession>
<dbReference type="KEGG" id="sdd:D9753_23680"/>
<evidence type="ECO:0000313" key="3">
    <source>
        <dbReference type="Proteomes" id="UP000268329"/>
    </source>
</evidence>
<protein>
    <submittedName>
        <fullName evidence="2">Uncharacterized protein</fullName>
    </submittedName>
</protein>